<organism evidence="6">
    <name type="scientific">uncultured Desulfovibrio sp</name>
    <dbReference type="NCBI Taxonomy" id="167968"/>
    <lineage>
        <taxon>Bacteria</taxon>
        <taxon>Pseudomonadati</taxon>
        <taxon>Thermodesulfobacteriota</taxon>
        <taxon>Desulfovibrionia</taxon>
        <taxon>Desulfovibrionales</taxon>
        <taxon>Desulfovibrionaceae</taxon>
        <taxon>Desulfovibrio</taxon>
        <taxon>environmental samples</taxon>
    </lineage>
</organism>
<protein>
    <submittedName>
        <fullName evidence="6">Radical SAM domain-containing protein</fullName>
    </submittedName>
</protein>
<gene>
    <name evidence="6" type="ORF">KM92DES2_10054</name>
</gene>
<dbReference type="SFLD" id="SFLDG01113">
    <property type="entry name" value="Uncharacterised_Radical_SAM_Su"/>
    <property type="match status" value="1"/>
</dbReference>
<dbReference type="EMBL" id="FLUP01000001">
    <property type="protein sequence ID" value="SBV90862.1"/>
    <property type="molecule type" value="Genomic_DNA"/>
</dbReference>
<keyword evidence="3" id="KW-0479">Metal-binding</keyword>
<comment type="cofactor">
    <cofactor evidence="1">
        <name>[4Fe-4S] cluster</name>
        <dbReference type="ChEBI" id="CHEBI:49883"/>
    </cofactor>
</comment>
<evidence type="ECO:0000256" key="1">
    <source>
        <dbReference type="ARBA" id="ARBA00001966"/>
    </source>
</evidence>
<keyword evidence="4" id="KW-0408">Iron</keyword>
<evidence type="ECO:0000256" key="4">
    <source>
        <dbReference type="ARBA" id="ARBA00023004"/>
    </source>
</evidence>
<reference evidence="6" key="1">
    <citation type="submission" date="2016-04" db="EMBL/GenBank/DDBJ databases">
        <authorList>
            <person name="Evans L.H."/>
            <person name="Alamgir A."/>
            <person name="Owens N."/>
            <person name="Weber N.D."/>
            <person name="Virtaneva K."/>
            <person name="Barbian K."/>
            <person name="Babar A."/>
            <person name="Rosenke K."/>
        </authorList>
    </citation>
    <scope>NUCLEOTIDE SEQUENCE</scope>
    <source>
        <strain evidence="6">92-2</strain>
    </source>
</reference>
<dbReference type="InterPro" id="IPR013785">
    <property type="entry name" value="Aldolase_TIM"/>
</dbReference>
<keyword evidence="5" id="KW-0411">Iron-sulfur</keyword>
<keyword evidence="2" id="KW-0949">S-adenosyl-L-methionine</keyword>
<evidence type="ECO:0000256" key="3">
    <source>
        <dbReference type="ARBA" id="ARBA00022723"/>
    </source>
</evidence>
<dbReference type="RefSeq" id="WP_227119148.1">
    <property type="nucleotide sequence ID" value="NZ_LT598928.1"/>
</dbReference>
<dbReference type="SUPFAM" id="SSF102114">
    <property type="entry name" value="Radical SAM enzymes"/>
    <property type="match status" value="1"/>
</dbReference>
<dbReference type="InterPro" id="IPR007197">
    <property type="entry name" value="rSAM"/>
</dbReference>
<dbReference type="AlphaFoldDB" id="A0A212IUK0"/>
<evidence type="ECO:0000256" key="2">
    <source>
        <dbReference type="ARBA" id="ARBA00022691"/>
    </source>
</evidence>
<proteinExistence type="predicted"/>
<dbReference type="GO" id="GO:0003824">
    <property type="term" value="F:catalytic activity"/>
    <property type="evidence" value="ECO:0007669"/>
    <property type="project" value="InterPro"/>
</dbReference>
<accession>A0A212IUK0</accession>
<dbReference type="Gene3D" id="3.20.20.70">
    <property type="entry name" value="Aldolase class I"/>
    <property type="match status" value="1"/>
</dbReference>
<name>A0A212IUK0_9BACT</name>
<dbReference type="GO" id="GO:0051536">
    <property type="term" value="F:iron-sulfur cluster binding"/>
    <property type="evidence" value="ECO:0007669"/>
    <property type="project" value="UniProtKB-KW"/>
</dbReference>
<sequence>MLQAEESCGNSATGTYGGYYSSWPADIPPELRWDSTRLNEARELSWKIHGKKILFYLPGMYVRDGVQGQYPALSITGADCRQQCAHCGGKLLLNMPDVSSPQRLLQKCRDLMAQGAQGVLLSGGCNGRGQVPWQDFTDTIAAIKQETGLYISVHCGMVDDRAALALRRAGVDQALLDVIGSEKTYASVYHLPDGPQLLEQSLEALAAAKLPVVPHIVAGLHFGRFAGENHALEILARHPPGLLVIVAYMNLAGTVMENVRQPDPRGVCGLVIRARELMPQSQISLGCARPRRDASALEVLSLRAGINRMALPSHEAAALAARMGLRAEFRKTCCSVLLGEGTKGW</sequence>
<dbReference type="InterPro" id="IPR058240">
    <property type="entry name" value="rSAM_sf"/>
</dbReference>
<dbReference type="PANTHER" id="PTHR43288">
    <property type="entry name" value="BIOTIN SYNTHASE-RELATED PROTEIN, RADICAL SAM SUPERFAMILY"/>
    <property type="match status" value="1"/>
</dbReference>
<evidence type="ECO:0000256" key="5">
    <source>
        <dbReference type="ARBA" id="ARBA00023014"/>
    </source>
</evidence>
<evidence type="ECO:0000313" key="6">
    <source>
        <dbReference type="EMBL" id="SBV90862.1"/>
    </source>
</evidence>
<dbReference type="GO" id="GO:0046872">
    <property type="term" value="F:metal ion binding"/>
    <property type="evidence" value="ECO:0007669"/>
    <property type="project" value="UniProtKB-KW"/>
</dbReference>
<dbReference type="PANTHER" id="PTHR43288:SF2">
    <property type="entry name" value="RADICAL SAM CORE DOMAIN-CONTAINING PROTEIN"/>
    <property type="match status" value="1"/>
</dbReference>
<dbReference type="SFLD" id="SFLDS00029">
    <property type="entry name" value="Radical_SAM"/>
    <property type="match status" value="1"/>
</dbReference>